<accession>A0A1I8GCM3</accession>
<keyword evidence="1" id="KW-0812">Transmembrane</keyword>
<dbReference type="InterPro" id="IPR003609">
    <property type="entry name" value="Pan_app"/>
</dbReference>
<evidence type="ECO:0000259" key="2">
    <source>
        <dbReference type="PROSITE" id="PS50948"/>
    </source>
</evidence>
<keyword evidence="1" id="KW-0472">Membrane</keyword>
<evidence type="ECO:0000313" key="4">
    <source>
        <dbReference type="WBParaSite" id="maker-uti_cns_0001550-snap-gene-0.6-mRNA-1"/>
    </source>
</evidence>
<dbReference type="SMART" id="SM00473">
    <property type="entry name" value="PAN_AP"/>
    <property type="match status" value="2"/>
</dbReference>
<protein>
    <submittedName>
        <fullName evidence="4">Apple domain-containing protein</fullName>
    </submittedName>
</protein>
<dbReference type="AlphaFoldDB" id="A0A1I8GCM3"/>
<evidence type="ECO:0000256" key="1">
    <source>
        <dbReference type="SAM" id="Phobius"/>
    </source>
</evidence>
<dbReference type="InterPro" id="IPR058831">
    <property type="entry name" value="LolA-like_dom_2nd"/>
</dbReference>
<dbReference type="SUPFAM" id="SSF57414">
    <property type="entry name" value="Hairpin loop containing domain-like"/>
    <property type="match status" value="1"/>
</dbReference>
<evidence type="ECO:0000313" key="3">
    <source>
        <dbReference type="Proteomes" id="UP000095280"/>
    </source>
</evidence>
<dbReference type="WBParaSite" id="maker-uti_cns_0001550-snap-gene-0.6-mRNA-1">
    <property type="protein sequence ID" value="maker-uti_cns_0001550-snap-gene-0.6-mRNA-1"/>
    <property type="gene ID" value="maker-uti_cns_0001550-snap-gene-0.6"/>
</dbReference>
<feature type="domain" description="Apple" evidence="2">
    <location>
        <begin position="781"/>
        <end position="862"/>
    </location>
</feature>
<dbReference type="PANTHER" id="PTHR36902">
    <property type="entry name" value="ENRICHED IN SURFACE-LABELED PROTEOME PROTEIN 9"/>
    <property type="match status" value="1"/>
</dbReference>
<keyword evidence="1" id="KW-1133">Transmembrane helix</keyword>
<dbReference type="PANTHER" id="PTHR36902:SF1">
    <property type="entry name" value="ENRICHED IN SURFACE-LABELED PROTEOME PROTEIN 9"/>
    <property type="match status" value="1"/>
</dbReference>
<sequence length="1104" mass="124923">RRSPPLSWLVLSSSDEPVSGPASDIRAPAGELGHSARHRAAVVAIVQRAALRSAAAQPGVRPRARPNLISAAVRYSEGCRRWQRHRRSTIAAGAGGTRDRQEKKVLMAIRQLVAWILLALAVISCQFCGFANGEFCQKVNTTEGVGLPYIPPSYQTRIEMNILTKNQTYEFQEWFDGYLGNVRIRRYQKDGEIDDYIYNNATREIYVIFNDLVCLVINMTGKTDLDLLFGVDGRLLPSSALMLRFSKEFGMEYRNKSIVRGITVDYWYSCQTWKERKAVFEVHWYFSASSWNTPYDVNLPVRAEVIGEAGDVSNPRKFHMIYDFVSFRDVLMAENTIFDTPTGVYCEDRMQVQKPPELPAVMSYTQEMLVHDPALEMVQYGNVYYDGSQFLVKYQFRDPNGDTKPPFYNPGSMTVIQDFTTGISYFIDDLIGNCTDKPISNDFFDTEDPPIKDRPGWDIIELRSPKDLFRIDETYQFTGKRVVRGIPIHRYISLRKDYEIKGRPGMNFTFEYEMLDIDDPTFNYQEVYNFYNFDTQVEPDAEKDFDQLQPYDLDVTQCYAKAERKNILIRFLNGGIYDKYVKGSQNLFIRRATKVLANADLGFVNPIRFQRVRLDYDDVFIYLIFTLLDGPHPYAQFNRLTGPNRYIESAEQTANVASELDCLRRCNSLLMPPCNSVAFCPGSKSGSNCLLSSSFKKDTENPDKTHQCSVLIRPVSVIRPDALELSLETAFDLLVTYVDSSLFRVPMEKITPETGNIDIVNITALDIEQFEVRPNVDLALTGRHLFQFEVTKSAGMPPTRAMLDALSVDDCAEACLGNADFECKSFTYCYSLGQCLLNDASPREQPDKVVQRGLCNLYDKTELGLFTKEPGLSRLIDVHKDLQLVDTDRECAAACVGSSPSKPCRSFDICDFGEGLKKFCYLSASHKSDDSVKSEPNLNCTHYSRSFTTDFKQQFKVSQPDLSAYTATHSDLNLDYCSRRCVEDYGEKCNGFYYCEPYNGNEVRSTCSIRVPGVALVTKPSGSSGVPSCAYYSRQYDTDGSIWIERNDSVNPGDTIGLSAVATVLAVLGILLVSILVGMGFIGIYLYCKNRPLQMEEPGVQFSR</sequence>
<keyword evidence="3" id="KW-1185">Reference proteome</keyword>
<feature type="transmembrane region" description="Helical" evidence="1">
    <location>
        <begin position="1056"/>
        <end position="1087"/>
    </location>
</feature>
<dbReference type="Pfam" id="PF25898">
    <property type="entry name" value="LolA_2nd_metazoa"/>
    <property type="match status" value="2"/>
</dbReference>
<dbReference type="Pfam" id="PF00024">
    <property type="entry name" value="PAN_1"/>
    <property type="match status" value="1"/>
</dbReference>
<dbReference type="Proteomes" id="UP000095280">
    <property type="component" value="Unplaced"/>
</dbReference>
<dbReference type="Gene3D" id="3.50.4.10">
    <property type="entry name" value="Hepatocyte Growth Factor"/>
    <property type="match status" value="2"/>
</dbReference>
<organism evidence="3 4">
    <name type="scientific">Macrostomum lignano</name>
    <dbReference type="NCBI Taxonomy" id="282301"/>
    <lineage>
        <taxon>Eukaryota</taxon>
        <taxon>Metazoa</taxon>
        <taxon>Spiralia</taxon>
        <taxon>Lophotrochozoa</taxon>
        <taxon>Platyhelminthes</taxon>
        <taxon>Rhabditophora</taxon>
        <taxon>Macrostomorpha</taxon>
        <taxon>Macrostomida</taxon>
        <taxon>Macrostomidae</taxon>
        <taxon>Macrostomum</taxon>
    </lineage>
</organism>
<dbReference type="PROSITE" id="PS50948">
    <property type="entry name" value="PAN"/>
    <property type="match status" value="1"/>
</dbReference>
<name>A0A1I8GCM3_9PLAT</name>
<dbReference type="CDD" id="cd01099">
    <property type="entry name" value="PAN_AP_HGF"/>
    <property type="match status" value="1"/>
</dbReference>
<reference evidence="4" key="1">
    <citation type="submission" date="2016-11" db="UniProtKB">
        <authorList>
            <consortium name="WormBaseParasite"/>
        </authorList>
    </citation>
    <scope>IDENTIFICATION</scope>
</reference>
<proteinExistence type="predicted"/>